<evidence type="ECO:0000256" key="3">
    <source>
        <dbReference type="ARBA" id="ARBA00007845"/>
    </source>
</evidence>
<feature type="region of interest" description="Disordered" evidence="17">
    <location>
        <begin position="587"/>
        <end position="639"/>
    </location>
</feature>
<evidence type="ECO:0000256" key="7">
    <source>
        <dbReference type="ARBA" id="ARBA00022763"/>
    </source>
</evidence>
<dbReference type="SUPFAM" id="SSF55874">
    <property type="entry name" value="ATPase domain of HSP90 chaperone/DNA topoisomerase II/histidine kinase"/>
    <property type="match status" value="1"/>
</dbReference>
<evidence type="ECO:0000259" key="18">
    <source>
        <dbReference type="Pfam" id="PF17942"/>
    </source>
</evidence>
<evidence type="ECO:0000256" key="11">
    <source>
        <dbReference type="ARBA" id="ARBA00022884"/>
    </source>
</evidence>
<keyword evidence="4" id="KW-0540">Nuclease</keyword>
<keyword evidence="7" id="KW-0227">DNA damage</keyword>
<dbReference type="Proteomes" id="UP000436088">
    <property type="component" value="Unassembled WGS sequence"/>
</dbReference>
<dbReference type="GO" id="GO:0004519">
    <property type="term" value="F:endonuclease activity"/>
    <property type="evidence" value="ECO:0007669"/>
    <property type="project" value="UniProtKB-KW"/>
</dbReference>
<keyword evidence="9" id="KW-0067">ATP-binding</keyword>
<evidence type="ECO:0000256" key="6">
    <source>
        <dbReference type="ARBA" id="ARBA00022759"/>
    </source>
</evidence>
<dbReference type="GO" id="GO:0006281">
    <property type="term" value="P:DNA repair"/>
    <property type="evidence" value="ECO:0007669"/>
    <property type="project" value="UniProtKB-KW"/>
</dbReference>
<evidence type="ECO:0000256" key="15">
    <source>
        <dbReference type="ARBA" id="ARBA00023242"/>
    </source>
</evidence>
<feature type="domain" description="Morc S5" evidence="18">
    <location>
        <begin position="430"/>
        <end position="574"/>
    </location>
</feature>
<evidence type="ECO:0000256" key="13">
    <source>
        <dbReference type="ARBA" id="ARBA00023158"/>
    </source>
</evidence>
<dbReference type="PANTHER" id="PTHR23336:SF58">
    <property type="entry name" value="PROTEIN MICRORCHIDIA 4"/>
    <property type="match status" value="1"/>
</dbReference>
<evidence type="ECO:0000256" key="4">
    <source>
        <dbReference type="ARBA" id="ARBA00022722"/>
    </source>
</evidence>
<keyword evidence="8" id="KW-0378">Hydrolase</keyword>
<accession>A0A6A3BGK1</accession>
<evidence type="ECO:0000256" key="10">
    <source>
        <dbReference type="ARBA" id="ARBA00022853"/>
    </source>
</evidence>
<sequence>MLPKQSSVISMASSLNNNNLLKVKPEPYVFNNRIEHSPTQQLAIEISSDSSSSSSDDSSYIDDSLLGFLQSNAGFKRRSSGEEPVGSCSTKKPKTEGSGFALPTTFLAPLPQEDGILPLTVIVPETGLSVTETASLQGVVEIRQRSKVSRSCKQFWKAGDYEGGNACDSTVSCTVGMDHVRVHPKFLHSNATSHKWALGAFAELLDNALDEACNGATYVCIDMLQNKKDNSKMLLVEDDGGGMSPDKMRQCMSLGYSSKSKMANTIGQYGNGFKTSTMRLGADVIVFSQSHRTDGKSPTRSIGVLSYTFLTETGKEDIVVPIIDYEKRGQSWTKMTRSFEDDWNRNLETIIRWSPYTSETDLLEQFNFLKDHHGTRIIIYNLWEDDEGKPELDFETDDHDIQIRGVSRDEKSIEMAKTFHNSRHFLTYRHSLRSYASILYLRLPTDFRMVLRGKDIEHHNIIDDMMLTTKIVYRPQIVSGKAPTSSDMVATVTIGFVKDARYHIDIQGFNVYHKNRLIKPFWRVWNAAGSSGRGVLGVLEANFVEPAHDKQGFERTIVLSRLEAKLVGIQKDYWFKNCHEVGYAARRPAKSSVTEDASPVSCVREKPSSQPARNDQCSTSKVQNIQSGVKEKTSVPNQNGHVTLISMKKSSSQPNENDQVSVRRSTRIQLGMKDDQSPPVDEANQDRKSFRASPSNGESRQPPAANTTPCPSHLREKDRVDDRDKNLSSNCDMPRLNKLEAENHDLKERMNKMNGELQFEKDRCKSLELQVKQEQQRSQELDKEQIVLIDMIVEERSRRDEEEERLRKKFKDASVTIDELLERVKRLETSGVVATFKTQH</sequence>
<comment type="caution">
    <text evidence="19">The sequence shown here is derived from an EMBL/GenBank/DDBJ whole genome shotgun (WGS) entry which is preliminary data.</text>
</comment>
<evidence type="ECO:0000256" key="8">
    <source>
        <dbReference type="ARBA" id="ARBA00022801"/>
    </source>
</evidence>
<keyword evidence="5" id="KW-0547">Nucleotide-binding</keyword>
<dbReference type="InterPro" id="IPR045261">
    <property type="entry name" value="MORC_ATPase"/>
</dbReference>
<keyword evidence="14" id="KW-0234">DNA repair</keyword>
<evidence type="ECO:0000256" key="17">
    <source>
        <dbReference type="SAM" id="MobiDB-lite"/>
    </source>
</evidence>
<feature type="compositionally biased region" description="Polar residues" evidence="17">
    <location>
        <begin position="608"/>
        <end position="627"/>
    </location>
</feature>
<dbReference type="InterPro" id="IPR041006">
    <property type="entry name" value="Morc_S5"/>
</dbReference>
<evidence type="ECO:0000313" key="20">
    <source>
        <dbReference type="Proteomes" id="UP000436088"/>
    </source>
</evidence>
<dbReference type="GO" id="GO:0016887">
    <property type="term" value="F:ATP hydrolysis activity"/>
    <property type="evidence" value="ECO:0007669"/>
    <property type="project" value="InterPro"/>
</dbReference>
<keyword evidence="6" id="KW-0255">Endonuclease</keyword>
<organism evidence="19 20">
    <name type="scientific">Hibiscus syriacus</name>
    <name type="common">Rose of Sharon</name>
    <dbReference type="NCBI Taxonomy" id="106335"/>
    <lineage>
        <taxon>Eukaryota</taxon>
        <taxon>Viridiplantae</taxon>
        <taxon>Streptophyta</taxon>
        <taxon>Embryophyta</taxon>
        <taxon>Tracheophyta</taxon>
        <taxon>Spermatophyta</taxon>
        <taxon>Magnoliopsida</taxon>
        <taxon>eudicotyledons</taxon>
        <taxon>Gunneridae</taxon>
        <taxon>Pentapetalae</taxon>
        <taxon>rosids</taxon>
        <taxon>malvids</taxon>
        <taxon>Malvales</taxon>
        <taxon>Malvaceae</taxon>
        <taxon>Malvoideae</taxon>
        <taxon>Hibiscus</taxon>
    </lineage>
</organism>
<dbReference type="InterPro" id="IPR036890">
    <property type="entry name" value="HATPase_C_sf"/>
</dbReference>
<comment type="subcellular location">
    <subcellularLocation>
        <location evidence="2">Nucleus</location>
    </subcellularLocation>
</comment>
<keyword evidence="11" id="KW-0694">RNA-binding</keyword>
<dbReference type="GO" id="GO:0005634">
    <property type="term" value="C:nucleus"/>
    <property type="evidence" value="ECO:0007669"/>
    <property type="project" value="UniProtKB-SubCell"/>
</dbReference>
<dbReference type="GO" id="GO:0031349">
    <property type="term" value="P:positive regulation of defense response"/>
    <property type="evidence" value="ECO:0007669"/>
    <property type="project" value="UniProtKB-ARBA"/>
</dbReference>
<keyword evidence="12 16" id="KW-0175">Coiled coil</keyword>
<dbReference type="PANTHER" id="PTHR23336">
    <property type="entry name" value="ZINC FINGER CW-TYPE COILED-COIL DOMAIN PROTEIN 3"/>
    <property type="match status" value="1"/>
</dbReference>
<proteinExistence type="inferred from homology"/>
<dbReference type="GO" id="GO:0003723">
    <property type="term" value="F:RNA binding"/>
    <property type="evidence" value="ECO:0007669"/>
    <property type="project" value="UniProtKB-KW"/>
</dbReference>
<keyword evidence="13" id="KW-0943">RNA-mediated gene silencing</keyword>
<evidence type="ECO:0000256" key="1">
    <source>
        <dbReference type="ARBA" id="ARBA00001936"/>
    </source>
</evidence>
<feature type="compositionally biased region" description="Polar residues" evidence="17">
    <location>
        <begin position="692"/>
        <end position="710"/>
    </location>
</feature>
<keyword evidence="15" id="KW-0539">Nucleus</keyword>
<dbReference type="Pfam" id="PF17942">
    <property type="entry name" value="Morc6_S5"/>
    <property type="match status" value="1"/>
</dbReference>
<keyword evidence="20" id="KW-1185">Reference proteome</keyword>
<evidence type="ECO:0000256" key="2">
    <source>
        <dbReference type="ARBA" id="ARBA00004123"/>
    </source>
</evidence>
<evidence type="ECO:0000256" key="12">
    <source>
        <dbReference type="ARBA" id="ARBA00023054"/>
    </source>
</evidence>
<evidence type="ECO:0000313" key="19">
    <source>
        <dbReference type="EMBL" id="KAE8716186.1"/>
    </source>
</evidence>
<dbReference type="Pfam" id="PF13589">
    <property type="entry name" value="HATPase_c_3"/>
    <property type="match status" value="1"/>
</dbReference>
<dbReference type="FunFam" id="3.30.565.10:FF:000075">
    <property type="entry name" value="MORC family CW-type zinc finger protein 4"/>
    <property type="match status" value="1"/>
</dbReference>
<dbReference type="AlphaFoldDB" id="A0A6A3BGK1"/>
<name>A0A6A3BGK1_HIBSY</name>
<gene>
    <name evidence="19" type="ORF">F3Y22_tig00110156pilonHSYRG00538</name>
</gene>
<dbReference type="EMBL" id="VEPZ02000855">
    <property type="protein sequence ID" value="KAE8716186.1"/>
    <property type="molecule type" value="Genomic_DNA"/>
</dbReference>
<protein>
    <submittedName>
        <fullName evidence="19">Amyloid beta A4 protein-binding family B member 1-interacting protein-like</fullName>
    </submittedName>
</protein>
<dbReference type="GO" id="GO:0005524">
    <property type="term" value="F:ATP binding"/>
    <property type="evidence" value="ECO:0007669"/>
    <property type="project" value="UniProtKB-KW"/>
</dbReference>
<dbReference type="GO" id="GO:0031047">
    <property type="term" value="P:regulatory ncRNA-mediated gene silencing"/>
    <property type="evidence" value="ECO:0007669"/>
    <property type="project" value="UniProtKB-KW"/>
</dbReference>
<feature type="region of interest" description="Disordered" evidence="17">
    <location>
        <begin position="76"/>
        <end position="96"/>
    </location>
</feature>
<evidence type="ECO:0000256" key="16">
    <source>
        <dbReference type="SAM" id="Coils"/>
    </source>
</evidence>
<dbReference type="GO" id="GO:0006325">
    <property type="term" value="P:chromatin organization"/>
    <property type="evidence" value="ECO:0007669"/>
    <property type="project" value="UniProtKB-KW"/>
</dbReference>
<feature type="coiled-coil region" evidence="16">
    <location>
        <begin position="736"/>
        <end position="830"/>
    </location>
</feature>
<evidence type="ECO:0000256" key="5">
    <source>
        <dbReference type="ARBA" id="ARBA00022741"/>
    </source>
</evidence>
<evidence type="ECO:0000256" key="9">
    <source>
        <dbReference type="ARBA" id="ARBA00022840"/>
    </source>
</evidence>
<keyword evidence="10" id="KW-0156">Chromatin regulator</keyword>
<comment type="similarity">
    <text evidence="3">Belongs to the MORC ATPase protein family.</text>
</comment>
<reference evidence="19" key="1">
    <citation type="submission" date="2019-09" db="EMBL/GenBank/DDBJ databases">
        <title>Draft genome information of white flower Hibiscus syriacus.</title>
        <authorList>
            <person name="Kim Y.-M."/>
        </authorList>
    </citation>
    <scope>NUCLEOTIDE SEQUENCE [LARGE SCALE GENOMIC DNA]</scope>
    <source>
        <strain evidence="19">YM2019G1</strain>
    </source>
</reference>
<feature type="compositionally biased region" description="Basic and acidic residues" evidence="17">
    <location>
        <begin position="713"/>
        <end position="726"/>
    </location>
</feature>
<dbReference type="Gene3D" id="3.30.565.10">
    <property type="entry name" value="Histidine kinase-like ATPase, C-terminal domain"/>
    <property type="match status" value="1"/>
</dbReference>
<comment type="cofactor">
    <cofactor evidence="1">
        <name>Mn(2+)</name>
        <dbReference type="ChEBI" id="CHEBI:29035"/>
    </cofactor>
</comment>
<feature type="region of interest" description="Disordered" evidence="17">
    <location>
        <begin position="669"/>
        <end position="735"/>
    </location>
</feature>
<evidence type="ECO:0000256" key="14">
    <source>
        <dbReference type="ARBA" id="ARBA00023204"/>
    </source>
</evidence>